<dbReference type="InterPro" id="IPR030393">
    <property type="entry name" value="G_ENGB_dom"/>
</dbReference>
<keyword evidence="7 10" id="KW-0342">GTP-binding</keyword>
<name>A0A5C1QMI9_9SPIO</name>
<evidence type="ECO:0000256" key="7">
    <source>
        <dbReference type="ARBA" id="ARBA00023134"/>
    </source>
</evidence>
<dbReference type="HAMAP" id="MF_00321">
    <property type="entry name" value="GTPase_EngB"/>
    <property type="match status" value="1"/>
</dbReference>
<keyword evidence="6" id="KW-0460">Magnesium</keyword>
<evidence type="ECO:0000256" key="6">
    <source>
        <dbReference type="ARBA" id="ARBA00022842"/>
    </source>
</evidence>
<evidence type="ECO:0000256" key="9">
    <source>
        <dbReference type="ARBA" id="ARBA00023306"/>
    </source>
</evidence>
<dbReference type="NCBIfam" id="TIGR03598">
    <property type="entry name" value="GTPase_YsxC"/>
    <property type="match status" value="1"/>
</dbReference>
<evidence type="ECO:0000256" key="3">
    <source>
        <dbReference type="ARBA" id="ARBA00022618"/>
    </source>
</evidence>
<dbReference type="FunFam" id="3.40.50.300:FF:000098">
    <property type="entry name" value="Probable GTP-binding protein EngB"/>
    <property type="match status" value="1"/>
</dbReference>
<evidence type="ECO:0000313" key="12">
    <source>
        <dbReference type="EMBL" id="QEN08429.1"/>
    </source>
</evidence>
<gene>
    <name evidence="10" type="primary">engB</name>
    <name evidence="12" type="ORF">EXM22_10695</name>
</gene>
<accession>A0A5C1QMI9</accession>
<keyword evidence="9 10" id="KW-0131">Cell cycle</keyword>
<keyword evidence="4" id="KW-0479">Metal-binding</keyword>
<dbReference type="InterPro" id="IPR027417">
    <property type="entry name" value="P-loop_NTPase"/>
</dbReference>
<evidence type="ECO:0000256" key="4">
    <source>
        <dbReference type="ARBA" id="ARBA00022723"/>
    </source>
</evidence>
<dbReference type="Gene3D" id="3.40.50.300">
    <property type="entry name" value="P-loop containing nucleotide triphosphate hydrolases"/>
    <property type="match status" value="1"/>
</dbReference>
<dbReference type="AlphaFoldDB" id="A0A5C1QMI9"/>
<keyword evidence="5 10" id="KW-0547">Nucleotide-binding</keyword>
<evidence type="ECO:0000259" key="11">
    <source>
        <dbReference type="PROSITE" id="PS51706"/>
    </source>
</evidence>
<evidence type="ECO:0000256" key="8">
    <source>
        <dbReference type="ARBA" id="ARBA00023210"/>
    </source>
</evidence>
<dbReference type="PANTHER" id="PTHR11649:SF13">
    <property type="entry name" value="ENGB-TYPE G DOMAIN-CONTAINING PROTEIN"/>
    <property type="match status" value="1"/>
</dbReference>
<dbReference type="SUPFAM" id="SSF52540">
    <property type="entry name" value="P-loop containing nucleoside triphosphate hydrolases"/>
    <property type="match status" value="1"/>
</dbReference>
<evidence type="ECO:0000313" key="13">
    <source>
        <dbReference type="Proteomes" id="UP000324209"/>
    </source>
</evidence>
<keyword evidence="8 10" id="KW-0717">Septation</keyword>
<dbReference type="OrthoDB" id="9804921at2"/>
<reference evidence="12 13" key="1">
    <citation type="submission" date="2019-02" db="EMBL/GenBank/DDBJ databases">
        <title>Complete Genome Sequence and Methylome Analysis of free living Spirochaetas.</title>
        <authorList>
            <person name="Fomenkov A."/>
            <person name="Dubinina G."/>
            <person name="Leshcheva N."/>
            <person name="Mikheeva N."/>
            <person name="Grabovich M."/>
            <person name="Vincze T."/>
            <person name="Roberts R.J."/>
        </authorList>
    </citation>
    <scope>NUCLEOTIDE SEQUENCE [LARGE SCALE GENOMIC DNA]</scope>
    <source>
        <strain evidence="12 13">K2</strain>
    </source>
</reference>
<evidence type="ECO:0000256" key="10">
    <source>
        <dbReference type="HAMAP-Rule" id="MF_00321"/>
    </source>
</evidence>
<feature type="domain" description="EngB-type G" evidence="11">
    <location>
        <begin position="28"/>
        <end position="202"/>
    </location>
</feature>
<dbReference type="GO" id="GO:0000917">
    <property type="term" value="P:division septum assembly"/>
    <property type="evidence" value="ECO:0007669"/>
    <property type="project" value="UniProtKB-KW"/>
</dbReference>
<evidence type="ECO:0000256" key="2">
    <source>
        <dbReference type="ARBA" id="ARBA00009638"/>
    </source>
</evidence>
<dbReference type="InterPro" id="IPR019987">
    <property type="entry name" value="GTP-bd_ribosome_bio_YsxC"/>
</dbReference>
<dbReference type="KEGG" id="ock:EXM22_10695"/>
<dbReference type="InterPro" id="IPR006073">
    <property type="entry name" value="GTP-bd"/>
</dbReference>
<dbReference type="Pfam" id="PF01926">
    <property type="entry name" value="MMR_HSR1"/>
    <property type="match status" value="1"/>
</dbReference>
<dbReference type="CDD" id="cd01876">
    <property type="entry name" value="YihA_EngB"/>
    <property type="match status" value="1"/>
</dbReference>
<dbReference type="PROSITE" id="PS51706">
    <property type="entry name" value="G_ENGB"/>
    <property type="match status" value="1"/>
</dbReference>
<proteinExistence type="inferred from homology"/>
<organism evidence="12 13">
    <name type="scientific">Oceanispirochaeta crateris</name>
    <dbReference type="NCBI Taxonomy" id="2518645"/>
    <lineage>
        <taxon>Bacteria</taxon>
        <taxon>Pseudomonadati</taxon>
        <taxon>Spirochaetota</taxon>
        <taxon>Spirochaetia</taxon>
        <taxon>Spirochaetales</taxon>
        <taxon>Spirochaetaceae</taxon>
        <taxon>Oceanispirochaeta</taxon>
    </lineage>
</organism>
<dbReference type="GO" id="GO:0046872">
    <property type="term" value="F:metal ion binding"/>
    <property type="evidence" value="ECO:0007669"/>
    <property type="project" value="UniProtKB-KW"/>
</dbReference>
<protein>
    <recommendedName>
        <fullName evidence="10">Probable GTP-binding protein EngB</fullName>
    </recommendedName>
</protein>
<evidence type="ECO:0000256" key="1">
    <source>
        <dbReference type="ARBA" id="ARBA00001946"/>
    </source>
</evidence>
<comment type="cofactor">
    <cofactor evidence="1">
        <name>Mg(2+)</name>
        <dbReference type="ChEBI" id="CHEBI:18420"/>
    </cofactor>
</comment>
<dbReference type="EMBL" id="CP036150">
    <property type="protein sequence ID" value="QEN08429.1"/>
    <property type="molecule type" value="Genomic_DNA"/>
</dbReference>
<dbReference type="GO" id="GO:0005829">
    <property type="term" value="C:cytosol"/>
    <property type="evidence" value="ECO:0007669"/>
    <property type="project" value="TreeGrafter"/>
</dbReference>
<keyword evidence="13" id="KW-1185">Reference proteome</keyword>
<dbReference type="Proteomes" id="UP000324209">
    <property type="component" value="Chromosome"/>
</dbReference>
<evidence type="ECO:0000256" key="5">
    <source>
        <dbReference type="ARBA" id="ARBA00022741"/>
    </source>
</evidence>
<dbReference type="PANTHER" id="PTHR11649">
    <property type="entry name" value="MSS1/TRME-RELATED GTP-BINDING PROTEIN"/>
    <property type="match status" value="1"/>
</dbReference>
<keyword evidence="3 10" id="KW-0132">Cell division</keyword>
<sequence length="203" mass="22666">MALVTDINFNTIKFIKSAPYVKGLPPEKGIEIAFAGRSNAGKSSALNALANRKSLAKTSSVPGKTQHINIFRLNEDLHIADLPGYGFAKVPPREKKRWQEEMTDYILNRESLKGIVLLMDIRHPLTELDRAMLDLAVQGGREVHIVLSKADKLKSGARSKTLSEMNKALRGLTVPWSIQTLSAVKKEGVKELRDQIVFWYEAE</sequence>
<comment type="similarity">
    <text evidence="2 10">Belongs to the TRAFAC class TrmE-Era-EngA-EngB-Septin-like GTPase superfamily. EngB GTPase family.</text>
</comment>
<comment type="function">
    <text evidence="10">Necessary for normal cell division and for the maintenance of normal septation.</text>
</comment>
<dbReference type="GO" id="GO:0005525">
    <property type="term" value="F:GTP binding"/>
    <property type="evidence" value="ECO:0007669"/>
    <property type="project" value="UniProtKB-UniRule"/>
</dbReference>